<dbReference type="AlphaFoldDB" id="A0A1H8G2K3"/>
<evidence type="ECO:0000256" key="6">
    <source>
        <dbReference type="RuleBase" id="RU004504"/>
    </source>
</evidence>
<evidence type="ECO:0000256" key="1">
    <source>
        <dbReference type="ARBA" id="ARBA00001933"/>
    </source>
</evidence>
<dbReference type="InterPro" id="IPR015424">
    <property type="entry name" value="PyrdxlP-dep_Trfase"/>
</dbReference>
<gene>
    <name evidence="8" type="ORF">SAMN05216454_10329</name>
</gene>
<dbReference type="PANTHER" id="PTHR43586">
    <property type="entry name" value="CYSTEINE DESULFURASE"/>
    <property type="match status" value="1"/>
</dbReference>
<dbReference type="PIRSF" id="PIRSF005572">
    <property type="entry name" value="NifS"/>
    <property type="match status" value="1"/>
</dbReference>
<proteinExistence type="inferred from homology"/>
<evidence type="ECO:0000259" key="7">
    <source>
        <dbReference type="Pfam" id="PF00266"/>
    </source>
</evidence>
<evidence type="ECO:0000256" key="4">
    <source>
        <dbReference type="ARBA" id="ARBA00022898"/>
    </source>
</evidence>
<dbReference type="InterPro" id="IPR020578">
    <property type="entry name" value="Aminotrans_V_PyrdxlP_BS"/>
</dbReference>
<keyword evidence="4" id="KW-0663">Pyridoxal phosphate</keyword>
<dbReference type="InterPro" id="IPR016454">
    <property type="entry name" value="Cysteine_dSase"/>
</dbReference>
<dbReference type="STRING" id="215200.SAMN05216454_10329"/>
<evidence type="ECO:0000256" key="2">
    <source>
        <dbReference type="ARBA" id="ARBA00010447"/>
    </source>
</evidence>
<accession>A0A1H8G2K3</accession>
<dbReference type="InterPro" id="IPR015422">
    <property type="entry name" value="PyrdxlP-dep_Trfase_small"/>
</dbReference>
<evidence type="ECO:0000256" key="5">
    <source>
        <dbReference type="ARBA" id="ARBA00050776"/>
    </source>
</evidence>
<dbReference type="NCBIfam" id="TIGR01977">
    <property type="entry name" value="am_tr_V_EF2568"/>
    <property type="match status" value="1"/>
</dbReference>
<dbReference type="Gene3D" id="3.40.640.10">
    <property type="entry name" value="Type I PLP-dependent aspartate aminotransferase-like (Major domain)"/>
    <property type="match status" value="1"/>
</dbReference>
<protein>
    <recommendedName>
        <fullName evidence="3">cysteine desulfurase</fullName>
        <ecNumber evidence="3">2.8.1.7</ecNumber>
    </recommendedName>
</protein>
<feature type="domain" description="Aminotransferase class V" evidence="7">
    <location>
        <begin position="2"/>
        <end position="367"/>
    </location>
</feature>
<dbReference type="Proteomes" id="UP000199512">
    <property type="component" value="Unassembled WGS sequence"/>
</dbReference>
<dbReference type="GO" id="GO:0031071">
    <property type="term" value="F:cysteine desulfurase activity"/>
    <property type="evidence" value="ECO:0007669"/>
    <property type="project" value="UniProtKB-EC"/>
</dbReference>
<dbReference type="InterPro" id="IPR010969">
    <property type="entry name" value="Cys_dSase-rel_unknwn_funct"/>
</dbReference>
<name>A0A1H8G2K3_9FIRM</name>
<dbReference type="InterPro" id="IPR000192">
    <property type="entry name" value="Aminotrans_V_dom"/>
</dbReference>
<keyword evidence="9" id="KW-1185">Reference proteome</keyword>
<dbReference type="Pfam" id="PF00266">
    <property type="entry name" value="Aminotran_5"/>
    <property type="match status" value="1"/>
</dbReference>
<sequence>MIYFDNAATTKKKPKKVIDAVVEAMQCAGNASRGASDESLSSDRIIFSTRKRLSDLFNVGSHRQVVFTKNSTEALNIAIQGLVDEGDHVVTSNMEHNSVLRPLNYLKKNRNVEIDYVGIDEKGDLNYDEIEGLIKSNTKMLVLNHASNVTGNINDLKKVGEICRAHSIIFVVDSSQTAGAFKINMQNDLIDVLCFTGHKSLLGPQGTGGLCVGKDIYIKPLLSGGTGVHTYDLYQPDKMPTRLEAGTLNAHGIAGLGAGIDYINENGMEKLTKKSSELAEKFYKGICNLDGIKLYGNYSKKYRSPIVTFNISDIDSSEVSSILSEKYEISTRPGAHCAPLLHKSFNTVDQGMVRFSFSHSNSEEEVEIAIKAVKEIIADRL</sequence>
<dbReference type="Gene3D" id="3.90.1150.10">
    <property type="entry name" value="Aspartate Aminotransferase, domain 1"/>
    <property type="match status" value="1"/>
</dbReference>
<reference evidence="8 9" key="1">
    <citation type="submission" date="2016-10" db="EMBL/GenBank/DDBJ databases">
        <authorList>
            <person name="de Groot N.N."/>
        </authorList>
    </citation>
    <scope>NUCLEOTIDE SEQUENCE [LARGE SCALE GENOMIC DNA]</scope>
    <source>
        <strain evidence="8 9">Calf135</strain>
    </source>
</reference>
<dbReference type="OrthoDB" id="9804366at2"/>
<comment type="similarity">
    <text evidence="2">Belongs to the class-V pyridoxal-phosphate-dependent aminotransferase family. Csd subfamily.</text>
</comment>
<dbReference type="PANTHER" id="PTHR43586:SF4">
    <property type="entry name" value="ISOPENICILLIN N EPIMERASE"/>
    <property type="match status" value="1"/>
</dbReference>
<dbReference type="InterPro" id="IPR015421">
    <property type="entry name" value="PyrdxlP-dep_Trfase_major"/>
</dbReference>
<evidence type="ECO:0000313" key="8">
    <source>
        <dbReference type="EMBL" id="SEN37995.1"/>
    </source>
</evidence>
<dbReference type="SUPFAM" id="SSF53383">
    <property type="entry name" value="PLP-dependent transferases"/>
    <property type="match status" value="1"/>
</dbReference>
<comment type="catalytic activity">
    <reaction evidence="5">
        <text>(sulfur carrier)-H + L-cysteine = (sulfur carrier)-SH + L-alanine</text>
        <dbReference type="Rhea" id="RHEA:43892"/>
        <dbReference type="Rhea" id="RHEA-COMP:14737"/>
        <dbReference type="Rhea" id="RHEA-COMP:14739"/>
        <dbReference type="ChEBI" id="CHEBI:29917"/>
        <dbReference type="ChEBI" id="CHEBI:35235"/>
        <dbReference type="ChEBI" id="CHEBI:57972"/>
        <dbReference type="ChEBI" id="CHEBI:64428"/>
        <dbReference type="EC" id="2.8.1.7"/>
    </reaction>
</comment>
<evidence type="ECO:0000313" key="9">
    <source>
        <dbReference type="Proteomes" id="UP000199512"/>
    </source>
</evidence>
<dbReference type="EC" id="2.8.1.7" evidence="3"/>
<dbReference type="PROSITE" id="PS00595">
    <property type="entry name" value="AA_TRANSFER_CLASS_5"/>
    <property type="match status" value="1"/>
</dbReference>
<organism evidence="8 9">
    <name type="scientific">Peptostreptococcus russellii</name>
    <dbReference type="NCBI Taxonomy" id="215200"/>
    <lineage>
        <taxon>Bacteria</taxon>
        <taxon>Bacillati</taxon>
        <taxon>Bacillota</taxon>
        <taxon>Clostridia</taxon>
        <taxon>Peptostreptococcales</taxon>
        <taxon>Peptostreptococcaceae</taxon>
        <taxon>Peptostreptococcus</taxon>
    </lineage>
</organism>
<dbReference type="RefSeq" id="WP_091974420.1">
    <property type="nucleotide sequence ID" value="NZ_CAUWDX010000077.1"/>
</dbReference>
<comment type="cofactor">
    <cofactor evidence="1 6">
        <name>pyridoxal 5'-phosphate</name>
        <dbReference type="ChEBI" id="CHEBI:597326"/>
    </cofactor>
</comment>
<evidence type="ECO:0000256" key="3">
    <source>
        <dbReference type="ARBA" id="ARBA00012239"/>
    </source>
</evidence>
<dbReference type="EMBL" id="FODF01000003">
    <property type="protein sequence ID" value="SEN37995.1"/>
    <property type="molecule type" value="Genomic_DNA"/>
</dbReference>